<reference evidence="1" key="2">
    <citation type="submission" date="2011-02" db="EMBL/GenBank/DDBJ databases">
        <authorList>
            <person name="MacLean D."/>
        </authorList>
    </citation>
    <scope>NUCLEOTIDE SEQUENCE</scope>
</reference>
<dbReference type="SUPFAM" id="SSF52121">
    <property type="entry name" value="Lumazine synthase"/>
    <property type="match status" value="1"/>
</dbReference>
<dbReference type="Gene3D" id="3.40.50.960">
    <property type="entry name" value="Lumazine/riboflavin synthase"/>
    <property type="match status" value="1"/>
</dbReference>
<dbReference type="PANTHER" id="PTHR21058">
    <property type="entry name" value="6,7-DIMETHYL-8-RIBITYLLUMAZINE SYNTHASE DMRL SYNTHASE LUMAZINE SYNTHASE"/>
    <property type="match status" value="1"/>
</dbReference>
<dbReference type="InterPro" id="IPR034964">
    <property type="entry name" value="LS"/>
</dbReference>
<accession>F0WZ34</accession>
<organism evidence="1">
    <name type="scientific">Albugo laibachii Nc14</name>
    <dbReference type="NCBI Taxonomy" id="890382"/>
    <lineage>
        <taxon>Eukaryota</taxon>
        <taxon>Sar</taxon>
        <taxon>Stramenopiles</taxon>
        <taxon>Oomycota</taxon>
        <taxon>Peronosporomycetes</taxon>
        <taxon>Albuginales</taxon>
        <taxon>Albuginaceae</taxon>
        <taxon>Albugo</taxon>
    </lineage>
</organism>
<dbReference type="EMBL" id="FR824452">
    <property type="protein sequence ID" value="CCA26749.1"/>
    <property type="molecule type" value="Genomic_DNA"/>
</dbReference>
<evidence type="ECO:0000313" key="1">
    <source>
        <dbReference type="EMBL" id="CCA26749.1"/>
    </source>
</evidence>
<dbReference type="HOGENOM" id="CLU_1550363_0_0_1"/>
<proteinExistence type="predicted"/>
<dbReference type="GO" id="GO:0009349">
    <property type="term" value="C:riboflavin synthase complex"/>
    <property type="evidence" value="ECO:0007669"/>
    <property type="project" value="InterPro"/>
</dbReference>
<dbReference type="GO" id="GO:0009231">
    <property type="term" value="P:riboflavin biosynthetic process"/>
    <property type="evidence" value="ECO:0007669"/>
    <property type="project" value="InterPro"/>
</dbReference>
<dbReference type="GO" id="GO:0000906">
    <property type="term" value="F:6,7-dimethyl-8-ribityllumazine synthase activity"/>
    <property type="evidence" value="ECO:0007669"/>
    <property type="project" value="InterPro"/>
</dbReference>
<sequence length="173" mass="19272">MNKAMLSLPLGKILIVAVEEPKPMMEALLVRCKVQLAEYQVQARNVHVLLLRDANQFLPAIYQGFREDTFDGIICIGCVLPIKHGHLRPSSKVSLDPSLALRYDAIIHEVMEASLDMNIPVIWGVLPATNETDAVELFGLGKEEGYFAEEVAARVIKMAILNNVLLCHPRQVE</sequence>
<dbReference type="AlphaFoldDB" id="F0WZ34"/>
<dbReference type="InterPro" id="IPR036467">
    <property type="entry name" value="LS/RS_sf"/>
</dbReference>
<dbReference type="PANTHER" id="PTHR21058:SF0">
    <property type="entry name" value="6,7-DIMETHYL-8-RIBITYLLUMAZINE SYNTHASE"/>
    <property type="match status" value="1"/>
</dbReference>
<reference evidence="1" key="1">
    <citation type="journal article" date="2011" name="PLoS Biol.">
        <title>Gene gain and loss during evolution of obligate parasitism in the white rust pathogen of Arabidopsis thaliana.</title>
        <authorList>
            <person name="Kemen E."/>
            <person name="Gardiner A."/>
            <person name="Schultz-Larsen T."/>
            <person name="Kemen A.C."/>
            <person name="Balmuth A.L."/>
            <person name="Robert-Seilaniantz A."/>
            <person name="Bailey K."/>
            <person name="Holub E."/>
            <person name="Studholme D.J."/>
            <person name="Maclean D."/>
            <person name="Jones J.D."/>
        </authorList>
    </citation>
    <scope>NUCLEOTIDE SEQUENCE</scope>
</reference>
<protein>
    <submittedName>
        <fullName evidence="1">AlNc14C409G11442 protein</fullName>
    </submittedName>
</protein>
<name>F0WZ34_9STRA</name>
<gene>
    <name evidence="1" type="primary">AlNc14C409G11442</name>
    <name evidence="1" type="ORF">ALNC14_128930</name>
</gene>